<dbReference type="RefSeq" id="WP_306206091.1">
    <property type="nucleotide sequence ID" value="NZ_CP132353.1"/>
</dbReference>
<dbReference type="EMBL" id="CP132353">
    <property type="protein sequence ID" value="WLS77301.1"/>
    <property type="molecule type" value="Genomic_DNA"/>
</dbReference>
<evidence type="ECO:0000313" key="8">
    <source>
        <dbReference type="Proteomes" id="UP001228139"/>
    </source>
</evidence>
<feature type="transmembrane region" description="Helical" evidence="6">
    <location>
        <begin position="116"/>
        <end position="137"/>
    </location>
</feature>
<dbReference type="Proteomes" id="UP001228139">
    <property type="component" value="Chromosome"/>
</dbReference>
<gene>
    <name evidence="7" type="ORF">Q3V30_12450</name>
</gene>
<feature type="transmembrane region" description="Helical" evidence="6">
    <location>
        <begin position="9"/>
        <end position="31"/>
    </location>
</feature>
<feature type="transmembrane region" description="Helical" evidence="6">
    <location>
        <begin position="85"/>
        <end position="110"/>
    </location>
</feature>
<dbReference type="PANTHER" id="PTHR30250">
    <property type="entry name" value="PST FAMILY PREDICTED COLANIC ACID TRANSPORTER"/>
    <property type="match status" value="1"/>
</dbReference>
<accession>A0AA50HKR9</accession>
<dbReference type="KEGG" id="epi:Q3V30_12450"/>
<feature type="transmembrane region" description="Helical" evidence="6">
    <location>
        <begin position="43"/>
        <end position="64"/>
    </location>
</feature>
<evidence type="ECO:0000256" key="2">
    <source>
        <dbReference type="ARBA" id="ARBA00022475"/>
    </source>
</evidence>
<evidence type="ECO:0000256" key="4">
    <source>
        <dbReference type="ARBA" id="ARBA00022989"/>
    </source>
</evidence>
<proteinExistence type="predicted"/>
<reference evidence="7 8" key="1">
    <citation type="submission" date="2023-07" db="EMBL/GenBank/DDBJ databases">
        <title>Pathogenic bacteria of pear tree diseases.</title>
        <authorList>
            <person name="Zhang Z."/>
            <person name="He L."/>
            <person name="Huang R."/>
        </authorList>
    </citation>
    <scope>NUCLEOTIDE SEQUENCE [LARGE SCALE GENOMIC DNA]</scope>
    <source>
        <strain evidence="7 8">DE2</strain>
    </source>
</reference>
<feature type="transmembrane region" description="Helical" evidence="6">
    <location>
        <begin position="173"/>
        <end position="196"/>
    </location>
</feature>
<name>A0AA50HKR9_9GAMM</name>
<evidence type="ECO:0000256" key="5">
    <source>
        <dbReference type="ARBA" id="ARBA00023136"/>
    </source>
</evidence>
<feature type="transmembrane region" description="Helical" evidence="6">
    <location>
        <begin position="388"/>
        <end position="409"/>
    </location>
</feature>
<feature type="transmembrane region" description="Helical" evidence="6">
    <location>
        <begin position="332"/>
        <end position="353"/>
    </location>
</feature>
<evidence type="ECO:0000256" key="1">
    <source>
        <dbReference type="ARBA" id="ARBA00004651"/>
    </source>
</evidence>
<keyword evidence="3 6" id="KW-0812">Transmembrane</keyword>
<evidence type="ECO:0000256" key="6">
    <source>
        <dbReference type="SAM" id="Phobius"/>
    </source>
</evidence>
<keyword evidence="4 6" id="KW-1133">Transmembrane helix</keyword>
<feature type="transmembrane region" description="Helical" evidence="6">
    <location>
        <begin position="149"/>
        <end position="167"/>
    </location>
</feature>
<dbReference type="InterPro" id="IPR002797">
    <property type="entry name" value="Polysacc_synth"/>
</dbReference>
<dbReference type="InterPro" id="IPR050833">
    <property type="entry name" value="Poly_Biosynth_Transport"/>
</dbReference>
<keyword evidence="2" id="KW-1003">Cell membrane</keyword>
<protein>
    <submittedName>
        <fullName evidence="7">Flippase</fullName>
    </submittedName>
</protein>
<keyword evidence="8" id="KW-1185">Reference proteome</keyword>
<dbReference type="GO" id="GO:0005886">
    <property type="term" value="C:plasma membrane"/>
    <property type="evidence" value="ECO:0007669"/>
    <property type="project" value="UniProtKB-SubCell"/>
</dbReference>
<feature type="transmembrane region" description="Helical" evidence="6">
    <location>
        <begin position="365"/>
        <end position="382"/>
    </location>
</feature>
<dbReference type="Pfam" id="PF01943">
    <property type="entry name" value="Polysacc_synt"/>
    <property type="match status" value="1"/>
</dbReference>
<evidence type="ECO:0000256" key="3">
    <source>
        <dbReference type="ARBA" id="ARBA00022692"/>
    </source>
</evidence>
<organism evidence="7 8">
    <name type="scientific">Erwinia pyri</name>
    <dbReference type="NCBI Taxonomy" id="3062598"/>
    <lineage>
        <taxon>Bacteria</taxon>
        <taxon>Pseudomonadati</taxon>
        <taxon>Pseudomonadota</taxon>
        <taxon>Gammaproteobacteria</taxon>
        <taxon>Enterobacterales</taxon>
        <taxon>Erwiniaceae</taxon>
        <taxon>Erwinia</taxon>
    </lineage>
</organism>
<comment type="subcellular location">
    <subcellularLocation>
        <location evidence="1">Cell membrane</location>
        <topology evidence="1">Multi-pass membrane protein</topology>
    </subcellularLocation>
</comment>
<dbReference type="CDD" id="cd13128">
    <property type="entry name" value="MATE_Wzx_like"/>
    <property type="match status" value="1"/>
</dbReference>
<feature type="transmembrane region" description="Helical" evidence="6">
    <location>
        <begin position="297"/>
        <end position="320"/>
    </location>
</feature>
<sequence>MAKVFDKSLVINIFSLLGLRGASFIFPLVTLPYLARVLGVEHMGVLALGLACVMYCSTISDWGFNVYTTKDIAMHREDKQKVTQLFWSTFNAKLIMGTCTLAMLLLATWFNPHWHNLFYIVLANSTVLYGQLLSFGWLMQGFEKLGKTALISTVGQFCSIPLTFLLVKTPDDTWLAALIPGVTATITAVITLYFVVTMRVIGFYRFEPGEIFQRIKDSLHVFLAIAGANLFNNINVLILASMTSNYMVGLYNGADRLKKAANTLPEQIGNAFFPRVSYLFHKDPHAVIHATRKSITFSFGISVFIVVFTFFFADLIVRLLLGPDFHESANVLRVAVCGFIFGNVSYPAGLQILIPHGLAKQRMHVMFIVGLINIPVCCLMAWKFGAIGAASSLVFSEFLVFLGILRIMIKHDILNSYLLRESPKGFEAPRNENAG</sequence>
<keyword evidence="5 6" id="KW-0472">Membrane</keyword>
<dbReference type="AlphaFoldDB" id="A0AA50HKR9"/>
<dbReference type="PANTHER" id="PTHR30250:SF11">
    <property type="entry name" value="O-ANTIGEN TRANSPORTER-RELATED"/>
    <property type="match status" value="1"/>
</dbReference>
<evidence type="ECO:0000313" key="7">
    <source>
        <dbReference type="EMBL" id="WLS77301.1"/>
    </source>
</evidence>